<proteinExistence type="predicted"/>
<dbReference type="InParanoid" id="A0A7J8FYS5"/>
<name>A0A7J8FYS5_MOLMO</name>
<comment type="caution">
    <text evidence="1">The sequence shown here is derived from an EMBL/GenBank/DDBJ whole genome shotgun (WGS) entry which is preliminary data.</text>
</comment>
<reference evidence="1 2" key="1">
    <citation type="journal article" date="2020" name="Nature">
        <title>Six reference-quality genomes reveal evolution of bat adaptations.</title>
        <authorList>
            <person name="Jebb D."/>
            <person name="Huang Z."/>
            <person name="Pippel M."/>
            <person name="Hughes G.M."/>
            <person name="Lavrichenko K."/>
            <person name="Devanna P."/>
            <person name="Winkler S."/>
            <person name="Jermiin L.S."/>
            <person name="Skirmuntt E.C."/>
            <person name="Katzourakis A."/>
            <person name="Burkitt-Gray L."/>
            <person name="Ray D.A."/>
            <person name="Sullivan K.A.M."/>
            <person name="Roscito J.G."/>
            <person name="Kirilenko B.M."/>
            <person name="Davalos L.M."/>
            <person name="Corthals A.P."/>
            <person name="Power M.L."/>
            <person name="Jones G."/>
            <person name="Ransome R.D."/>
            <person name="Dechmann D.K.N."/>
            <person name="Locatelli A.G."/>
            <person name="Puechmaille S.J."/>
            <person name="Fedrigo O."/>
            <person name="Jarvis E.D."/>
            <person name="Hiller M."/>
            <person name="Vernes S.C."/>
            <person name="Myers E.W."/>
            <person name="Teeling E.C."/>
        </authorList>
    </citation>
    <scope>NUCLEOTIDE SEQUENCE [LARGE SCALE GENOMIC DNA]</scope>
    <source>
        <strain evidence="1">MMolMol1</strain>
        <tissue evidence="1">Muscle</tissue>
    </source>
</reference>
<dbReference type="AlphaFoldDB" id="A0A7J8FYS5"/>
<evidence type="ECO:0000313" key="1">
    <source>
        <dbReference type="EMBL" id="KAF6452964.1"/>
    </source>
</evidence>
<keyword evidence="2" id="KW-1185">Reference proteome</keyword>
<dbReference type="EMBL" id="JACASF010000010">
    <property type="protein sequence ID" value="KAF6452964.1"/>
    <property type="molecule type" value="Genomic_DNA"/>
</dbReference>
<accession>A0A7J8FYS5</accession>
<sequence>MFHSFSPFPPSFPLSKNQWSPGQFGSAIRVSALRPKSLDSSQGHVSQLRFGPLPWSESCRRQPIDVSFLLFPSLPLYLKRDGKIFSGLASVAQWLSIDPCTRRSPVQFPVRAHAQVVGQIPSGGHAGGGQSMFSVIDVSVSLSPFLFLQNQ</sequence>
<protein>
    <submittedName>
        <fullName evidence="1">Uncharacterized protein</fullName>
    </submittedName>
</protein>
<gene>
    <name evidence="1" type="ORF">HJG59_008245</name>
</gene>
<dbReference type="Proteomes" id="UP000550707">
    <property type="component" value="Unassembled WGS sequence"/>
</dbReference>
<evidence type="ECO:0000313" key="2">
    <source>
        <dbReference type="Proteomes" id="UP000550707"/>
    </source>
</evidence>
<organism evidence="1 2">
    <name type="scientific">Molossus molossus</name>
    <name type="common">Pallas' mastiff bat</name>
    <name type="synonym">Vespertilio molossus</name>
    <dbReference type="NCBI Taxonomy" id="27622"/>
    <lineage>
        <taxon>Eukaryota</taxon>
        <taxon>Metazoa</taxon>
        <taxon>Chordata</taxon>
        <taxon>Craniata</taxon>
        <taxon>Vertebrata</taxon>
        <taxon>Euteleostomi</taxon>
        <taxon>Mammalia</taxon>
        <taxon>Eutheria</taxon>
        <taxon>Laurasiatheria</taxon>
        <taxon>Chiroptera</taxon>
        <taxon>Yangochiroptera</taxon>
        <taxon>Molossidae</taxon>
        <taxon>Molossus</taxon>
    </lineage>
</organism>